<dbReference type="SUPFAM" id="SSF49785">
    <property type="entry name" value="Galactose-binding domain-like"/>
    <property type="match status" value="1"/>
</dbReference>
<dbReference type="GeneID" id="37197378"/>
<organism evidence="1 2">
    <name type="scientific">Aspergillus homomorphus (strain CBS 101889)</name>
    <dbReference type="NCBI Taxonomy" id="1450537"/>
    <lineage>
        <taxon>Eukaryota</taxon>
        <taxon>Fungi</taxon>
        <taxon>Dikarya</taxon>
        <taxon>Ascomycota</taxon>
        <taxon>Pezizomycotina</taxon>
        <taxon>Eurotiomycetes</taxon>
        <taxon>Eurotiomycetidae</taxon>
        <taxon>Eurotiales</taxon>
        <taxon>Aspergillaceae</taxon>
        <taxon>Aspergillus</taxon>
        <taxon>Aspergillus subgen. Circumdati</taxon>
    </lineage>
</organism>
<keyword evidence="2" id="KW-1185">Reference proteome</keyword>
<dbReference type="Proteomes" id="UP000248961">
    <property type="component" value="Unassembled WGS sequence"/>
</dbReference>
<name>A0A395HII1_ASPHC</name>
<protein>
    <recommendedName>
        <fullName evidence="3">CBM-cenC domain-containing protein</fullName>
    </recommendedName>
</protein>
<evidence type="ECO:0008006" key="3">
    <source>
        <dbReference type="Google" id="ProtNLM"/>
    </source>
</evidence>
<dbReference type="Gene3D" id="2.60.120.260">
    <property type="entry name" value="Galactose-binding domain-like"/>
    <property type="match status" value="1"/>
</dbReference>
<evidence type="ECO:0000313" key="2">
    <source>
        <dbReference type="Proteomes" id="UP000248961"/>
    </source>
</evidence>
<evidence type="ECO:0000313" key="1">
    <source>
        <dbReference type="EMBL" id="RAL07617.1"/>
    </source>
</evidence>
<accession>A0A395HII1</accession>
<dbReference type="OrthoDB" id="4240053at2759"/>
<dbReference type="InterPro" id="IPR008979">
    <property type="entry name" value="Galactose-bd-like_sf"/>
</dbReference>
<dbReference type="AlphaFoldDB" id="A0A395HII1"/>
<sequence>MPCNDINNFSFEHDFDYWCPAENPLTTSWVQSGTAYAGEKFLAVATTPTTPIGIVSQDLFWLDDETPYELTVQVRLVEPFGAVEDGCTVSAHLGEQEIAAEVLKSTEGDWTALTGSIQPSARNLTFSLMAACGFGAHASEELQGQVQWDEVLFGPLCD</sequence>
<gene>
    <name evidence="1" type="ORF">BO97DRAFT_378033</name>
</gene>
<reference evidence="1 2" key="1">
    <citation type="submission" date="2018-02" db="EMBL/GenBank/DDBJ databases">
        <title>The genomes of Aspergillus section Nigri reveals drivers in fungal speciation.</title>
        <authorList>
            <consortium name="DOE Joint Genome Institute"/>
            <person name="Vesth T.C."/>
            <person name="Nybo J."/>
            <person name="Theobald S."/>
            <person name="Brandl J."/>
            <person name="Frisvad J.C."/>
            <person name="Nielsen K.F."/>
            <person name="Lyhne E.K."/>
            <person name="Kogle M.E."/>
            <person name="Kuo A."/>
            <person name="Riley R."/>
            <person name="Clum A."/>
            <person name="Nolan M."/>
            <person name="Lipzen A."/>
            <person name="Salamov A."/>
            <person name="Henrissat B."/>
            <person name="Wiebenga A."/>
            <person name="De vries R.P."/>
            <person name="Grigoriev I.V."/>
            <person name="Mortensen U.H."/>
            <person name="Andersen M.R."/>
            <person name="Baker S.E."/>
        </authorList>
    </citation>
    <scope>NUCLEOTIDE SEQUENCE [LARGE SCALE GENOMIC DNA]</scope>
    <source>
        <strain evidence="1 2">CBS 101889</strain>
    </source>
</reference>
<dbReference type="VEuPathDB" id="FungiDB:BO97DRAFT_378033"/>
<dbReference type="RefSeq" id="XP_025546771.1">
    <property type="nucleotide sequence ID" value="XM_025693089.1"/>
</dbReference>
<proteinExistence type="predicted"/>
<dbReference type="EMBL" id="KZ824327">
    <property type="protein sequence ID" value="RAL07617.1"/>
    <property type="molecule type" value="Genomic_DNA"/>
</dbReference>